<evidence type="ECO:0000256" key="2">
    <source>
        <dbReference type="ARBA" id="ARBA00004193"/>
    </source>
</evidence>
<evidence type="ECO:0000313" key="16">
    <source>
        <dbReference type="Proteomes" id="UP000267019"/>
    </source>
</evidence>
<dbReference type="InterPro" id="IPR050811">
    <property type="entry name" value="Phosphate_ABC_transporter"/>
</dbReference>
<comment type="function">
    <text evidence="1">Part of the ABC transporter complex PstSACB involved in phosphate import.</text>
</comment>
<dbReference type="OrthoDB" id="9790048at2"/>
<dbReference type="Gene3D" id="3.40.190.10">
    <property type="entry name" value="Periplasmic binding protein-like II"/>
    <property type="match status" value="2"/>
</dbReference>
<comment type="caution">
    <text evidence="15">The sequence shown here is derived from an EMBL/GenBank/DDBJ whole genome shotgun (WGS) entry which is preliminary data.</text>
</comment>
<evidence type="ECO:0000256" key="6">
    <source>
        <dbReference type="ARBA" id="ARBA00022475"/>
    </source>
</evidence>
<dbReference type="Pfam" id="PF12849">
    <property type="entry name" value="PBP_like_2"/>
    <property type="match status" value="1"/>
</dbReference>
<accession>A0A660KUB7</accession>
<dbReference type="PROSITE" id="PS51257">
    <property type="entry name" value="PROKAR_LIPOPROTEIN"/>
    <property type="match status" value="1"/>
</dbReference>
<comment type="similarity">
    <text evidence="3 12">Belongs to the PstS family.</text>
</comment>
<evidence type="ECO:0000256" key="9">
    <source>
        <dbReference type="ARBA" id="ARBA00023136"/>
    </source>
</evidence>
<evidence type="ECO:0000256" key="10">
    <source>
        <dbReference type="ARBA" id="ARBA00023139"/>
    </source>
</evidence>
<comment type="function">
    <text evidence="12">Involved in the system for phosphate transport across the cytoplasmic membrane.</text>
</comment>
<dbReference type="AlphaFoldDB" id="A0A660KUB7"/>
<dbReference type="GO" id="GO:0042301">
    <property type="term" value="F:phosphate ion binding"/>
    <property type="evidence" value="ECO:0007669"/>
    <property type="project" value="UniProtKB-UniRule"/>
</dbReference>
<evidence type="ECO:0000256" key="13">
    <source>
        <dbReference type="SAM" id="MobiDB-lite"/>
    </source>
</evidence>
<dbReference type="SUPFAM" id="SSF53850">
    <property type="entry name" value="Periplasmic binding protein-like II"/>
    <property type="match status" value="1"/>
</dbReference>
<evidence type="ECO:0000256" key="3">
    <source>
        <dbReference type="ARBA" id="ARBA00008725"/>
    </source>
</evidence>
<feature type="chain" id="PRO_5039750485" description="Phosphate-binding protein" evidence="12">
    <location>
        <begin position="22"/>
        <end position="324"/>
    </location>
</feature>
<comment type="subcellular location">
    <subcellularLocation>
        <location evidence="2 12">Cell membrane</location>
        <topology evidence="2 12">Lipid-anchor</topology>
    </subcellularLocation>
</comment>
<evidence type="ECO:0000313" key="15">
    <source>
        <dbReference type="EMBL" id="RKQ84638.1"/>
    </source>
</evidence>
<evidence type="ECO:0000256" key="7">
    <source>
        <dbReference type="ARBA" id="ARBA00022592"/>
    </source>
</evidence>
<evidence type="ECO:0000256" key="8">
    <source>
        <dbReference type="ARBA" id="ARBA00022729"/>
    </source>
</evidence>
<dbReference type="GO" id="GO:0006817">
    <property type="term" value="P:phosphate ion transport"/>
    <property type="evidence" value="ECO:0007669"/>
    <property type="project" value="UniProtKB-UniRule"/>
</dbReference>
<evidence type="ECO:0000256" key="4">
    <source>
        <dbReference type="ARBA" id="ARBA00011529"/>
    </source>
</evidence>
<feature type="compositionally biased region" description="Polar residues" evidence="13">
    <location>
        <begin position="26"/>
        <end position="47"/>
    </location>
</feature>
<evidence type="ECO:0000256" key="5">
    <source>
        <dbReference type="ARBA" id="ARBA00022448"/>
    </source>
</evidence>
<dbReference type="InterPro" id="IPR011862">
    <property type="entry name" value="Phos-bd"/>
</dbReference>
<dbReference type="PANTHER" id="PTHR30570">
    <property type="entry name" value="PERIPLASMIC PHOSPHATE BINDING COMPONENT OF PHOSPHATE ABC TRANSPORTER"/>
    <property type="match status" value="1"/>
</dbReference>
<comment type="subunit">
    <text evidence="4 12">The complex is composed of two ATP-binding proteins (PstB), two transmembrane proteins (PstC and PstA) and a solute-binding protein (PstS).</text>
</comment>
<dbReference type="InterPro" id="IPR024370">
    <property type="entry name" value="PBP_domain"/>
</dbReference>
<dbReference type="EMBL" id="RBIJ01000003">
    <property type="protein sequence ID" value="RKQ84638.1"/>
    <property type="molecule type" value="Genomic_DNA"/>
</dbReference>
<keyword evidence="9" id="KW-0472">Membrane</keyword>
<dbReference type="PANTHER" id="PTHR30570:SF4">
    <property type="entry name" value="PHOSPHATE-BINDING PROTEIN PSTS 1"/>
    <property type="match status" value="1"/>
</dbReference>
<organism evidence="15 16">
    <name type="scientific">Brockia lithotrophica</name>
    <dbReference type="NCBI Taxonomy" id="933949"/>
    <lineage>
        <taxon>Bacteria</taxon>
        <taxon>Bacillati</taxon>
        <taxon>Bacillota</taxon>
        <taxon>Bacilli</taxon>
        <taxon>Bacillales</taxon>
        <taxon>Bacillales Family X. Incertae Sedis</taxon>
        <taxon>Brockia</taxon>
    </lineage>
</organism>
<keyword evidence="11 12" id="KW-0449">Lipoprotein</keyword>
<keyword evidence="16" id="KW-1185">Reference proteome</keyword>
<dbReference type="NCBIfam" id="TIGR02136">
    <property type="entry name" value="ptsS_2"/>
    <property type="match status" value="1"/>
</dbReference>
<sequence length="324" mass="34472">MSKRIAVLLLAVVFLFGAGLAGCGGQKTSQEPAKSNQTTGTTTPSQQEPKKDELSGSITAGGATALQPLVQAAAEAFMKKHPNVKITVQGGGSGTGLSKVIEGAFDIGNSDIFCEEKKELKEQGKCNDLVDHKVAVVVMAAVANKDAGVDNLTKQQLVDIFTGKITNWKDVGGKDLKITVIGRPEGSGTRATFKKYALGGQEEKAEMQTDSSGEIKEKIASTSGAIGYLATSYVKPEDTKIVALKIDGVAPTKENVVENKYTIWAYEHMYTKGQPTGVVKAFLDYIMTDPEVQGPGGIVEKQGYIPTKDMKVERDVEGKVTPKK</sequence>
<dbReference type="Proteomes" id="UP000267019">
    <property type="component" value="Unassembled WGS sequence"/>
</dbReference>
<evidence type="ECO:0000256" key="11">
    <source>
        <dbReference type="ARBA" id="ARBA00023288"/>
    </source>
</evidence>
<dbReference type="CDD" id="cd13653">
    <property type="entry name" value="PBP2_phosphate_like_1"/>
    <property type="match status" value="1"/>
</dbReference>
<feature type="region of interest" description="Disordered" evidence="13">
    <location>
        <begin position="24"/>
        <end position="58"/>
    </location>
</feature>
<evidence type="ECO:0000256" key="12">
    <source>
        <dbReference type="RuleBase" id="RU367119"/>
    </source>
</evidence>
<reference evidence="15 16" key="1">
    <citation type="submission" date="2018-10" db="EMBL/GenBank/DDBJ databases">
        <title>Genomic Encyclopedia of Type Strains, Phase IV (KMG-IV): sequencing the most valuable type-strain genomes for metagenomic binning, comparative biology and taxonomic classification.</title>
        <authorList>
            <person name="Goeker M."/>
        </authorList>
    </citation>
    <scope>NUCLEOTIDE SEQUENCE [LARGE SCALE GENOMIC DNA]</scope>
    <source>
        <strain evidence="15 16">DSM 22653</strain>
    </source>
</reference>
<keyword evidence="6 12" id="KW-1003">Cell membrane</keyword>
<proteinExistence type="inferred from homology"/>
<evidence type="ECO:0000256" key="1">
    <source>
        <dbReference type="ARBA" id="ARBA00002841"/>
    </source>
</evidence>
<protein>
    <recommendedName>
        <fullName evidence="12">Phosphate-binding protein</fullName>
    </recommendedName>
</protein>
<gene>
    <name evidence="15" type="ORF">C7438_1127</name>
</gene>
<keyword evidence="5 12" id="KW-0813">Transport</keyword>
<name>A0A660KUB7_9BACL</name>
<evidence type="ECO:0000259" key="14">
    <source>
        <dbReference type="Pfam" id="PF12849"/>
    </source>
</evidence>
<keyword evidence="10 12" id="KW-0564">Palmitate</keyword>
<dbReference type="GO" id="GO:0005886">
    <property type="term" value="C:plasma membrane"/>
    <property type="evidence" value="ECO:0007669"/>
    <property type="project" value="UniProtKB-SubCell"/>
</dbReference>
<keyword evidence="7 12" id="KW-0592">Phosphate transport</keyword>
<dbReference type="RefSeq" id="WP_121444389.1">
    <property type="nucleotide sequence ID" value="NZ_RBIJ01000003.1"/>
</dbReference>
<keyword evidence="8 12" id="KW-0732">Signal</keyword>
<feature type="signal peptide" evidence="12">
    <location>
        <begin position="1"/>
        <end position="21"/>
    </location>
</feature>
<feature type="domain" description="PBP" evidence="14">
    <location>
        <begin position="54"/>
        <end position="289"/>
    </location>
</feature>